<feature type="region of interest" description="Disordered" evidence="8">
    <location>
        <begin position="155"/>
        <end position="297"/>
    </location>
</feature>
<evidence type="ECO:0000256" key="3">
    <source>
        <dbReference type="ARBA" id="ARBA00022737"/>
    </source>
</evidence>
<feature type="domain" description="C2H2-type" evidence="9">
    <location>
        <begin position="354"/>
        <end position="381"/>
    </location>
</feature>
<evidence type="ECO:0000256" key="5">
    <source>
        <dbReference type="ARBA" id="ARBA00022833"/>
    </source>
</evidence>
<evidence type="ECO:0000256" key="4">
    <source>
        <dbReference type="ARBA" id="ARBA00022771"/>
    </source>
</evidence>
<dbReference type="InterPro" id="IPR013087">
    <property type="entry name" value="Znf_C2H2_type"/>
</dbReference>
<evidence type="ECO:0000313" key="10">
    <source>
        <dbReference type="EMBL" id="KAG9064453.1"/>
    </source>
</evidence>
<keyword evidence="2" id="KW-0479">Metal-binding</keyword>
<dbReference type="FunFam" id="3.30.160.60:FF:002343">
    <property type="entry name" value="Zinc finger protein 33A"/>
    <property type="match status" value="1"/>
</dbReference>
<dbReference type="GO" id="GO:0005634">
    <property type="term" value="C:nucleus"/>
    <property type="evidence" value="ECO:0007669"/>
    <property type="project" value="UniProtKB-SubCell"/>
</dbReference>
<sequence length="384" mass="42825">MNIPIVDDLAALSFARALVFPSNSNTQQQQQQMMNPVHIHAALGPRSFETPMYTAIATSSVAAVPTTPPATPIAMMGDTTQNTYYGTFETPFPAATLQSFQDPGFFTLGQQQPPPMWAPQTHEAVATAHFNNSPDATSQNQLRPQQQLLQHYHPHTSHNTHHFHPHRHQELSTGVPPHFQSDPSFPPPLPLPMTSPFTDVDDSVTSQSTFSSTPSSSSSSENEDEEDEEDVKSEAPSTSFSFPTKASTYRKKPTKRRAPSTTAAPKTSSVPKHPKHPKPLKTSKVNKPNTAKPPGKLHQCQECNRLFSRACNLQSHQTTHLRQKPYPCPDCCMAFARVYDMKRHHRIHSNVRPYQCAMCPEAFKRIEARERHYLAHHGYPSQGA</sequence>
<dbReference type="Gene3D" id="3.30.160.60">
    <property type="entry name" value="Classic Zinc Finger"/>
    <property type="match status" value="3"/>
</dbReference>
<dbReference type="InterPro" id="IPR036236">
    <property type="entry name" value="Znf_C2H2_sf"/>
</dbReference>
<feature type="compositionally biased region" description="Polar residues" evidence="8">
    <location>
        <begin position="235"/>
        <end position="247"/>
    </location>
</feature>
<dbReference type="PROSITE" id="PS50157">
    <property type="entry name" value="ZINC_FINGER_C2H2_2"/>
    <property type="match status" value="3"/>
</dbReference>
<keyword evidence="4 7" id="KW-0863">Zinc-finger</keyword>
<feature type="domain" description="C2H2-type" evidence="9">
    <location>
        <begin position="326"/>
        <end position="353"/>
    </location>
</feature>
<comment type="subcellular location">
    <subcellularLocation>
        <location evidence="1">Nucleus</location>
    </subcellularLocation>
</comment>
<feature type="compositionally biased region" description="Basic residues" evidence="8">
    <location>
        <begin position="155"/>
        <end position="167"/>
    </location>
</feature>
<dbReference type="Proteomes" id="UP000707451">
    <property type="component" value="Unassembled WGS sequence"/>
</dbReference>
<feature type="compositionally biased region" description="Acidic residues" evidence="8">
    <location>
        <begin position="221"/>
        <end position="231"/>
    </location>
</feature>
<keyword evidence="11" id="KW-1185">Reference proteome</keyword>
<evidence type="ECO:0000256" key="8">
    <source>
        <dbReference type="SAM" id="MobiDB-lite"/>
    </source>
</evidence>
<dbReference type="OrthoDB" id="8922241at2759"/>
<dbReference type="SUPFAM" id="SSF57667">
    <property type="entry name" value="beta-beta-alpha zinc fingers"/>
    <property type="match status" value="2"/>
</dbReference>
<feature type="compositionally biased region" description="Pro residues" evidence="8">
    <location>
        <begin position="184"/>
        <end position="193"/>
    </location>
</feature>
<dbReference type="GO" id="GO:0010468">
    <property type="term" value="P:regulation of gene expression"/>
    <property type="evidence" value="ECO:0007669"/>
    <property type="project" value="TreeGrafter"/>
</dbReference>
<evidence type="ECO:0000259" key="9">
    <source>
        <dbReference type="PROSITE" id="PS50157"/>
    </source>
</evidence>
<feature type="compositionally biased region" description="Basic residues" evidence="8">
    <location>
        <begin position="272"/>
        <end position="281"/>
    </location>
</feature>
<dbReference type="PANTHER" id="PTHR16515:SF49">
    <property type="entry name" value="GASTRULA ZINC FINGER PROTEIN XLCGF49.1-LIKE-RELATED"/>
    <property type="match status" value="1"/>
</dbReference>
<evidence type="ECO:0000256" key="1">
    <source>
        <dbReference type="ARBA" id="ARBA00004123"/>
    </source>
</evidence>
<keyword evidence="6" id="KW-0539">Nucleus</keyword>
<feature type="compositionally biased region" description="Basic residues" evidence="8">
    <location>
        <begin position="248"/>
        <end position="258"/>
    </location>
</feature>
<gene>
    <name evidence="10" type="ORF">KI688_003643</name>
</gene>
<evidence type="ECO:0000313" key="11">
    <source>
        <dbReference type="Proteomes" id="UP000707451"/>
    </source>
</evidence>
<comment type="caution">
    <text evidence="10">The sequence shown here is derived from an EMBL/GenBank/DDBJ whole genome shotgun (WGS) entry which is preliminary data.</text>
</comment>
<protein>
    <recommendedName>
        <fullName evidence="9">C2H2-type domain-containing protein</fullName>
    </recommendedName>
</protein>
<dbReference type="SMART" id="SM00355">
    <property type="entry name" value="ZnF_C2H2"/>
    <property type="match status" value="3"/>
</dbReference>
<accession>A0A9P7XQM3</accession>
<feature type="domain" description="C2H2-type" evidence="9">
    <location>
        <begin position="298"/>
        <end position="325"/>
    </location>
</feature>
<dbReference type="AlphaFoldDB" id="A0A9P7XQM3"/>
<keyword evidence="5" id="KW-0862">Zinc</keyword>
<proteinExistence type="predicted"/>
<dbReference type="EMBL" id="JAHRHY010000014">
    <property type="protein sequence ID" value="KAG9064453.1"/>
    <property type="molecule type" value="Genomic_DNA"/>
</dbReference>
<dbReference type="InterPro" id="IPR050331">
    <property type="entry name" value="Zinc_finger"/>
</dbReference>
<evidence type="ECO:0000256" key="7">
    <source>
        <dbReference type="PROSITE-ProRule" id="PRU00042"/>
    </source>
</evidence>
<dbReference type="GO" id="GO:0008270">
    <property type="term" value="F:zinc ion binding"/>
    <property type="evidence" value="ECO:0007669"/>
    <property type="project" value="UniProtKB-KW"/>
</dbReference>
<evidence type="ECO:0000256" key="2">
    <source>
        <dbReference type="ARBA" id="ARBA00022723"/>
    </source>
</evidence>
<name>A0A9P7XQM3_9FUNG</name>
<dbReference type="PROSITE" id="PS00028">
    <property type="entry name" value="ZINC_FINGER_C2H2_1"/>
    <property type="match status" value="3"/>
</dbReference>
<evidence type="ECO:0000256" key="6">
    <source>
        <dbReference type="ARBA" id="ARBA00023242"/>
    </source>
</evidence>
<reference evidence="10" key="1">
    <citation type="submission" date="2021-06" db="EMBL/GenBank/DDBJ databases">
        <title>Genome Sequence of Mortierella hyaline Strain SCG-10, a Cold-Adapted, Nitrate-Reducing Fungus Isolated from Soil in Minnesota, USA.</title>
        <authorList>
            <person name="Aldossari N."/>
        </authorList>
    </citation>
    <scope>NUCLEOTIDE SEQUENCE</scope>
    <source>
        <strain evidence="10">SCG-10</strain>
    </source>
</reference>
<dbReference type="PANTHER" id="PTHR16515">
    <property type="entry name" value="PR DOMAIN ZINC FINGER PROTEIN"/>
    <property type="match status" value="1"/>
</dbReference>
<feature type="compositionally biased region" description="Low complexity" evidence="8">
    <location>
        <begin position="194"/>
        <end position="220"/>
    </location>
</feature>
<dbReference type="Pfam" id="PF00096">
    <property type="entry name" value="zf-C2H2"/>
    <property type="match status" value="1"/>
</dbReference>
<keyword evidence="3" id="KW-0677">Repeat</keyword>
<organism evidence="10 11">
    <name type="scientific">Linnemannia hyalina</name>
    <dbReference type="NCBI Taxonomy" id="64524"/>
    <lineage>
        <taxon>Eukaryota</taxon>
        <taxon>Fungi</taxon>
        <taxon>Fungi incertae sedis</taxon>
        <taxon>Mucoromycota</taxon>
        <taxon>Mortierellomycotina</taxon>
        <taxon>Mortierellomycetes</taxon>
        <taxon>Mortierellales</taxon>
        <taxon>Mortierellaceae</taxon>
        <taxon>Linnemannia</taxon>
    </lineage>
</organism>